<keyword evidence="2 4" id="KW-0479">Metal-binding</keyword>
<accession>A0A1D2QTC4</accession>
<dbReference type="InterPro" id="IPR010538">
    <property type="entry name" value="DHOR"/>
</dbReference>
<feature type="domain" description="Cytochrome c" evidence="6">
    <location>
        <begin position="362"/>
        <end position="494"/>
    </location>
</feature>
<evidence type="ECO:0000256" key="1">
    <source>
        <dbReference type="ARBA" id="ARBA00022617"/>
    </source>
</evidence>
<comment type="caution">
    <text evidence="7">The sequence shown here is derived from an EMBL/GenBank/DDBJ whole genome shotgun (WGS) entry which is preliminary data.</text>
</comment>
<dbReference type="Gene3D" id="1.10.760.10">
    <property type="entry name" value="Cytochrome c-like domain"/>
    <property type="match status" value="1"/>
</dbReference>
<dbReference type="GO" id="GO:0009055">
    <property type="term" value="F:electron transfer activity"/>
    <property type="evidence" value="ECO:0007669"/>
    <property type="project" value="InterPro"/>
</dbReference>
<proteinExistence type="predicted"/>
<evidence type="ECO:0000256" key="3">
    <source>
        <dbReference type="ARBA" id="ARBA00023004"/>
    </source>
</evidence>
<dbReference type="Pfam" id="PF06537">
    <property type="entry name" value="DHOR"/>
    <property type="match status" value="1"/>
</dbReference>
<dbReference type="PROSITE" id="PS51007">
    <property type="entry name" value="CYTC"/>
    <property type="match status" value="1"/>
</dbReference>
<reference evidence="7 8" key="1">
    <citation type="journal article" date="2016" name="Appl. Environ. Microbiol.">
        <title>Lack of Overt Genome Reduction in the Bryostatin-Producing Bryozoan Symbiont "Candidatus Endobugula sertula".</title>
        <authorList>
            <person name="Miller I.J."/>
            <person name="Vanee N."/>
            <person name="Fong S.S."/>
            <person name="Lim-Fong G.E."/>
            <person name="Kwan J.C."/>
        </authorList>
    </citation>
    <scope>NUCLEOTIDE SEQUENCE [LARGE SCALE GENOMIC DNA]</scope>
    <source>
        <strain evidence="7">AB1-4</strain>
    </source>
</reference>
<evidence type="ECO:0000256" key="2">
    <source>
        <dbReference type="ARBA" id="ARBA00022723"/>
    </source>
</evidence>
<keyword evidence="1 4" id="KW-0349">Heme</keyword>
<protein>
    <submittedName>
        <fullName evidence="7">Thiol oxidoreductase</fullName>
    </submittedName>
</protein>
<dbReference type="PIRSF" id="PIRSF028099">
    <property type="entry name" value="DUF1111"/>
    <property type="match status" value="1"/>
</dbReference>
<dbReference type="GO" id="GO:0046872">
    <property type="term" value="F:metal ion binding"/>
    <property type="evidence" value="ECO:0007669"/>
    <property type="project" value="UniProtKB-KW"/>
</dbReference>
<evidence type="ECO:0000259" key="6">
    <source>
        <dbReference type="PROSITE" id="PS51007"/>
    </source>
</evidence>
<keyword evidence="3 4" id="KW-0408">Iron</keyword>
<evidence type="ECO:0000256" key="5">
    <source>
        <dbReference type="SAM" id="SignalP"/>
    </source>
</evidence>
<dbReference type="InterPro" id="IPR036909">
    <property type="entry name" value="Cyt_c-like_dom_sf"/>
</dbReference>
<keyword evidence="5" id="KW-0732">Signal</keyword>
<dbReference type="GO" id="GO:0020037">
    <property type="term" value="F:heme binding"/>
    <property type="evidence" value="ECO:0007669"/>
    <property type="project" value="InterPro"/>
</dbReference>
<dbReference type="STRING" id="62101.AB835_01785"/>
<dbReference type="GO" id="GO:0004130">
    <property type="term" value="F:cytochrome-c peroxidase activity"/>
    <property type="evidence" value="ECO:0007669"/>
    <property type="project" value="TreeGrafter"/>
</dbReference>
<dbReference type="EMBL" id="MDLC01000004">
    <property type="protein sequence ID" value="ODS24842.1"/>
    <property type="molecule type" value="Genomic_DNA"/>
</dbReference>
<dbReference type="InterPro" id="IPR009056">
    <property type="entry name" value="Cyt_c-like_dom"/>
</dbReference>
<dbReference type="InterPro" id="IPR051395">
    <property type="entry name" value="Cytochrome_c_Peroxidase/MauG"/>
</dbReference>
<name>A0A1D2QTC4_9GAMM</name>
<evidence type="ECO:0000313" key="7">
    <source>
        <dbReference type="EMBL" id="ODS24842.1"/>
    </source>
</evidence>
<dbReference type="AlphaFoldDB" id="A0A1D2QTC4"/>
<dbReference type="SUPFAM" id="SSF46626">
    <property type="entry name" value="Cytochrome c"/>
    <property type="match status" value="1"/>
</dbReference>
<dbReference type="PANTHER" id="PTHR30600:SF4">
    <property type="entry name" value="CYTOCHROME C DOMAIN-CONTAINING PROTEIN"/>
    <property type="match status" value="1"/>
</dbReference>
<evidence type="ECO:0000313" key="8">
    <source>
        <dbReference type="Proteomes" id="UP000242502"/>
    </source>
</evidence>
<feature type="signal peptide" evidence="5">
    <location>
        <begin position="1"/>
        <end position="26"/>
    </location>
</feature>
<feature type="chain" id="PRO_5008906582" evidence="5">
    <location>
        <begin position="27"/>
        <end position="494"/>
    </location>
</feature>
<evidence type="ECO:0000256" key="4">
    <source>
        <dbReference type="PROSITE-ProRule" id="PRU00433"/>
    </source>
</evidence>
<dbReference type="Proteomes" id="UP000242502">
    <property type="component" value="Unassembled WGS sequence"/>
</dbReference>
<sequence length="494" mass="54832">MIAKKNFLQLTILFSFSIGLPSTNMADDAAILAPTKDFSKAEKYEALPAGSLTHHKILNQHTFSHASANMSFERELDFKLGNAIFKRIWITAPASTQSSDGLGPLFNSRSCQSCHIKDGRGHPPQNAQDNRVSMLIRLAIPPQNDQQKRLLAAGKMNSIGDPTYGSQLQDHSITGLHAEGKFNIHYTESLVTLSDGETVRLRKPKYTIKPLFNGPLHPQIMISPRIAPQMIGLGLLEAISADDIERQADPDDQNQDGISGKAQKVWSIESQTLMLGRFGHKAGMPNLNQQNQGAFNNDIGLSVPLFPSATGDCTSKQAECLQQTNGNSAQFDHLEVSRQMTDLVLHYTRNLAVPARREVNHPDVLAGKALFYHSGCIDCHTPKYITPRDTAHVEQSRQLIWPYTDLLLHDMGEGLADNLTEAQANGREWKTPPLWGIGLTPRVNGHSFYLHDGRARNLLEAILWHSGEAEPAKQHVISMSKKERQQLIRFVKSL</sequence>
<gene>
    <name evidence="7" type="ORF">AB835_01785</name>
</gene>
<organism evidence="7 8">
    <name type="scientific">Candidatus Endobugula sertula</name>
    <name type="common">Bugula neritina bacterial symbiont</name>
    <dbReference type="NCBI Taxonomy" id="62101"/>
    <lineage>
        <taxon>Bacteria</taxon>
        <taxon>Pseudomonadati</taxon>
        <taxon>Pseudomonadota</taxon>
        <taxon>Gammaproteobacteria</taxon>
        <taxon>Cellvibrionales</taxon>
        <taxon>Cellvibrionaceae</taxon>
        <taxon>Candidatus Endobugula</taxon>
    </lineage>
</organism>
<dbReference type="PANTHER" id="PTHR30600">
    <property type="entry name" value="CYTOCHROME C PEROXIDASE-RELATED"/>
    <property type="match status" value="1"/>
</dbReference>